<dbReference type="EMBL" id="PJZH01000049">
    <property type="protein sequence ID" value="PLR29400.1"/>
    <property type="molecule type" value="Genomic_DNA"/>
</dbReference>
<proteinExistence type="predicted"/>
<evidence type="ECO:0000313" key="2">
    <source>
        <dbReference type="Proteomes" id="UP000234503"/>
    </source>
</evidence>
<dbReference type="Proteomes" id="UP000234503">
    <property type="component" value="Unassembled WGS sequence"/>
</dbReference>
<dbReference type="RefSeq" id="WP_033755778.1">
    <property type="nucleotide sequence ID" value="NZ_PJZH01000049.1"/>
</dbReference>
<organism evidence="1 2">
    <name type="scientific">Chimaeribacter coloradensis</name>
    <dbReference type="NCBI Taxonomy" id="2060068"/>
    <lineage>
        <taxon>Bacteria</taxon>
        <taxon>Pseudomonadati</taxon>
        <taxon>Pseudomonadota</taxon>
        <taxon>Gammaproteobacteria</taxon>
        <taxon>Enterobacterales</taxon>
        <taxon>Yersiniaceae</taxon>
        <taxon>Chimaeribacter</taxon>
    </lineage>
</organism>
<protein>
    <submittedName>
        <fullName evidence="1">Uncharacterized protein</fullName>
    </submittedName>
</protein>
<name>A0A2N5DSY2_9GAMM</name>
<comment type="caution">
    <text evidence="1">The sequence shown here is derived from an EMBL/GenBank/DDBJ whole genome shotgun (WGS) entry which is preliminary data.</text>
</comment>
<gene>
    <name evidence="1" type="ORF">CYR32_20730</name>
</gene>
<dbReference type="AlphaFoldDB" id="A0A2N5DSY2"/>
<keyword evidence="2" id="KW-1185">Reference proteome</keyword>
<accession>A0A2N5DSY2</accession>
<reference evidence="1 2" key="1">
    <citation type="submission" date="2017-12" db="EMBL/GenBank/DDBJ databases">
        <title>Characterization of six clinical isolates of Enterochimera gen. nov., a novel genus of the Yersiniaciae family and the three species Enterochimera arupensis sp. nov., Enterochimera coloradensis sp. nov, and Enterochimera californica sp. nov.</title>
        <authorList>
            <person name="Rossi A."/>
            <person name="Fisher M."/>
        </authorList>
    </citation>
    <scope>NUCLEOTIDE SEQUENCE [LARGE SCALE GENOMIC DNA]</scope>
    <source>
        <strain evidence="2">2016-Iso4</strain>
    </source>
</reference>
<sequence length="111" mass="12215">MSRTAAHTVYRATAAWTPQGKTVPGLTLSYTLTQIKDEAGYYSIVDPASMSITMPGAGAGTEKTVLEGMRQRLPAGEEFTPYSITEITDFPSYVAHRPDEPLTYCHKEKQK</sequence>
<evidence type="ECO:0000313" key="1">
    <source>
        <dbReference type="EMBL" id="PLR29400.1"/>
    </source>
</evidence>
<dbReference type="OrthoDB" id="6555748at2"/>